<gene>
    <name evidence="2" type="ORF">M0R45_015022</name>
</gene>
<accession>A0AAW1XNY3</accession>
<reference evidence="2 3" key="1">
    <citation type="journal article" date="2023" name="G3 (Bethesda)">
        <title>A chromosome-length genome assembly and annotation of blackberry (Rubus argutus, cv. 'Hillquist').</title>
        <authorList>
            <person name="Bruna T."/>
            <person name="Aryal R."/>
            <person name="Dudchenko O."/>
            <person name="Sargent D.J."/>
            <person name="Mead D."/>
            <person name="Buti M."/>
            <person name="Cavallini A."/>
            <person name="Hytonen T."/>
            <person name="Andres J."/>
            <person name="Pham M."/>
            <person name="Weisz D."/>
            <person name="Mascagni F."/>
            <person name="Usai G."/>
            <person name="Natali L."/>
            <person name="Bassil N."/>
            <person name="Fernandez G.E."/>
            <person name="Lomsadze A."/>
            <person name="Armour M."/>
            <person name="Olukolu B."/>
            <person name="Poorten T."/>
            <person name="Britton C."/>
            <person name="Davik J."/>
            <person name="Ashrafi H."/>
            <person name="Aiden E.L."/>
            <person name="Borodovsky M."/>
            <person name="Worthington M."/>
        </authorList>
    </citation>
    <scope>NUCLEOTIDE SEQUENCE [LARGE SCALE GENOMIC DNA]</scope>
    <source>
        <strain evidence="2">PI 553951</strain>
    </source>
</reference>
<name>A0AAW1XNY3_RUBAR</name>
<feature type="region of interest" description="Disordered" evidence="1">
    <location>
        <begin position="55"/>
        <end position="122"/>
    </location>
</feature>
<proteinExistence type="predicted"/>
<feature type="compositionally biased region" description="Polar residues" evidence="1">
    <location>
        <begin position="61"/>
        <end position="70"/>
    </location>
</feature>
<protein>
    <submittedName>
        <fullName evidence="2">Uncharacterized protein</fullName>
    </submittedName>
</protein>
<organism evidence="2 3">
    <name type="scientific">Rubus argutus</name>
    <name type="common">Southern blackberry</name>
    <dbReference type="NCBI Taxonomy" id="59490"/>
    <lineage>
        <taxon>Eukaryota</taxon>
        <taxon>Viridiplantae</taxon>
        <taxon>Streptophyta</taxon>
        <taxon>Embryophyta</taxon>
        <taxon>Tracheophyta</taxon>
        <taxon>Spermatophyta</taxon>
        <taxon>Magnoliopsida</taxon>
        <taxon>eudicotyledons</taxon>
        <taxon>Gunneridae</taxon>
        <taxon>Pentapetalae</taxon>
        <taxon>rosids</taxon>
        <taxon>fabids</taxon>
        <taxon>Rosales</taxon>
        <taxon>Rosaceae</taxon>
        <taxon>Rosoideae</taxon>
        <taxon>Rosoideae incertae sedis</taxon>
        <taxon>Rubus</taxon>
    </lineage>
</organism>
<evidence type="ECO:0000256" key="1">
    <source>
        <dbReference type="SAM" id="MobiDB-lite"/>
    </source>
</evidence>
<keyword evidence="3" id="KW-1185">Reference proteome</keyword>
<feature type="compositionally biased region" description="Basic residues" evidence="1">
    <location>
        <begin position="98"/>
        <end position="108"/>
    </location>
</feature>
<evidence type="ECO:0000313" key="3">
    <source>
        <dbReference type="Proteomes" id="UP001457282"/>
    </source>
</evidence>
<dbReference type="AlphaFoldDB" id="A0AAW1XNY3"/>
<sequence length="148" mass="17646">MSLPRTWSSVEIDETYNRVLCFFSWICSITQLRRRPISIDHQHLIINCPIQSSLDHHTHNPRQPQPTLKTKPQGRNPESGFENWLDQKLPSEDEVDKSKRKYYKKRKSMYGGNSEEEEEKRREVSFCLDLYPSADKRGWYGCLERTRE</sequence>
<evidence type="ECO:0000313" key="2">
    <source>
        <dbReference type="EMBL" id="KAK9938272.1"/>
    </source>
</evidence>
<dbReference type="EMBL" id="JBEDUW010000003">
    <property type="protein sequence ID" value="KAK9938272.1"/>
    <property type="molecule type" value="Genomic_DNA"/>
</dbReference>
<dbReference type="Proteomes" id="UP001457282">
    <property type="component" value="Unassembled WGS sequence"/>
</dbReference>
<comment type="caution">
    <text evidence="2">The sequence shown here is derived from an EMBL/GenBank/DDBJ whole genome shotgun (WGS) entry which is preliminary data.</text>
</comment>